<sequence length="175" mass="19001">MTRNWLLVAALLPRGCSVLASSAELPMRQISQQTRPAQGHGTVSAGTDNETLIFEGGADTVKVRHNPATISEHGSRDVEELARYGSLIALSDAYPSKSRGASLCQAGRETWFRVIDLARREERYARLVDSCWGDEQWGDPPVTVAQNGAQITLNLLSEPPITLTLTGEGRISASR</sequence>
<comment type="caution">
    <text evidence="2">The sequence shown here is derived from an EMBL/GenBank/DDBJ whole genome shotgun (WGS) entry which is preliminary data.</text>
</comment>
<protein>
    <submittedName>
        <fullName evidence="2">Uncharacterized protein</fullName>
    </submittedName>
</protein>
<accession>A0A2P7QNM9</accession>
<organism evidence="2 3">
    <name type="scientific">Allosphingosinicella deserti</name>
    <dbReference type="NCBI Taxonomy" id="2116704"/>
    <lineage>
        <taxon>Bacteria</taxon>
        <taxon>Pseudomonadati</taxon>
        <taxon>Pseudomonadota</taxon>
        <taxon>Alphaproteobacteria</taxon>
        <taxon>Sphingomonadales</taxon>
        <taxon>Sphingomonadaceae</taxon>
        <taxon>Allosphingosinicella</taxon>
    </lineage>
</organism>
<dbReference type="AlphaFoldDB" id="A0A2P7QNM9"/>
<keyword evidence="3" id="KW-1185">Reference proteome</keyword>
<gene>
    <name evidence="2" type="ORF">C7I55_13160</name>
</gene>
<dbReference type="EMBL" id="PXYI01000004">
    <property type="protein sequence ID" value="PSJ39550.1"/>
    <property type="molecule type" value="Genomic_DNA"/>
</dbReference>
<feature type="signal peptide" evidence="1">
    <location>
        <begin position="1"/>
        <end position="22"/>
    </location>
</feature>
<evidence type="ECO:0000313" key="2">
    <source>
        <dbReference type="EMBL" id="PSJ39550.1"/>
    </source>
</evidence>
<name>A0A2P7QNM9_9SPHN</name>
<keyword evidence="1" id="KW-0732">Signal</keyword>
<feature type="chain" id="PRO_5015187825" evidence="1">
    <location>
        <begin position="23"/>
        <end position="175"/>
    </location>
</feature>
<reference evidence="2 3" key="1">
    <citation type="submission" date="2018-03" db="EMBL/GenBank/DDBJ databases">
        <title>The draft genome of Sphingosinicella sp. GL-C-18.</title>
        <authorList>
            <person name="Liu L."/>
            <person name="Li L."/>
            <person name="Liang L."/>
            <person name="Zhang X."/>
            <person name="Wang T."/>
        </authorList>
    </citation>
    <scope>NUCLEOTIDE SEQUENCE [LARGE SCALE GENOMIC DNA]</scope>
    <source>
        <strain evidence="2 3">GL-C-18</strain>
    </source>
</reference>
<evidence type="ECO:0000256" key="1">
    <source>
        <dbReference type="SAM" id="SignalP"/>
    </source>
</evidence>
<proteinExistence type="predicted"/>
<dbReference type="Proteomes" id="UP000241167">
    <property type="component" value="Unassembled WGS sequence"/>
</dbReference>
<evidence type="ECO:0000313" key="3">
    <source>
        <dbReference type="Proteomes" id="UP000241167"/>
    </source>
</evidence>